<dbReference type="EMBL" id="CP001738">
    <property type="protein sequence ID" value="ACY96336.1"/>
    <property type="molecule type" value="Genomic_DNA"/>
</dbReference>
<gene>
    <name evidence="2" type="ordered locus">Tcur_0743</name>
</gene>
<dbReference type="Proteomes" id="UP000001918">
    <property type="component" value="Chromosome"/>
</dbReference>
<accession>D1A5H6</accession>
<dbReference type="AlphaFoldDB" id="D1A5H6"/>
<sequence length="57" mass="6155">MSHLSPSDLTQTALTCVDGSPRPDVEPSRFDANEEDPHPRTDPSNDDSPLPAPLDGR</sequence>
<keyword evidence="3" id="KW-1185">Reference proteome</keyword>
<evidence type="ECO:0000313" key="2">
    <source>
        <dbReference type="EMBL" id="ACY96336.1"/>
    </source>
</evidence>
<proteinExistence type="predicted"/>
<protein>
    <submittedName>
        <fullName evidence="2">Uncharacterized protein</fullName>
    </submittedName>
</protein>
<reference evidence="2 3" key="1">
    <citation type="journal article" date="2011" name="Stand. Genomic Sci.">
        <title>Complete genome sequence of Thermomonospora curvata type strain (B9).</title>
        <authorList>
            <person name="Chertkov O."/>
            <person name="Sikorski J."/>
            <person name="Nolan M."/>
            <person name="Lapidus A."/>
            <person name="Lucas S."/>
            <person name="Del Rio T.G."/>
            <person name="Tice H."/>
            <person name="Cheng J.F."/>
            <person name="Goodwin L."/>
            <person name="Pitluck S."/>
            <person name="Liolios K."/>
            <person name="Ivanova N."/>
            <person name="Mavromatis K."/>
            <person name="Mikhailova N."/>
            <person name="Ovchinnikova G."/>
            <person name="Pati A."/>
            <person name="Chen A."/>
            <person name="Palaniappan K."/>
            <person name="Djao O.D."/>
            <person name="Land M."/>
            <person name="Hauser L."/>
            <person name="Chang Y.J."/>
            <person name="Jeffries C.D."/>
            <person name="Brettin T."/>
            <person name="Han C."/>
            <person name="Detter J.C."/>
            <person name="Rohde M."/>
            <person name="Goker M."/>
            <person name="Woyke T."/>
            <person name="Bristow J."/>
            <person name="Eisen J.A."/>
            <person name="Markowitz V."/>
            <person name="Hugenholtz P."/>
            <person name="Klenk H.P."/>
            <person name="Kyrpides N.C."/>
        </authorList>
    </citation>
    <scope>NUCLEOTIDE SEQUENCE [LARGE SCALE GENOMIC DNA]</scope>
    <source>
        <strain evidence="3">ATCC 19995 / DSM 43183 / JCM 3096 / KCTC 9072 / NBRC 15933 / NCIMB 10081 / Henssen B9</strain>
    </source>
</reference>
<evidence type="ECO:0000256" key="1">
    <source>
        <dbReference type="SAM" id="MobiDB-lite"/>
    </source>
</evidence>
<name>D1A5H6_THECD</name>
<dbReference type="KEGG" id="tcu:Tcur_0743"/>
<feature type="compositionally biased region" description="Basic and acidic residues" evidence="1">
    <location>
        <begin position="21"/>
        <end position="43"/>
    </location>
</feature>
<dbReference type="HOGENOM" id="CLU_2995177_0_0_11"/>
<feature type="compositionally biased region" description="Polar residues" evidence="1">
    <location>
        <begin position="1"/>
        <end position="14"/>
    </location>
</feature>
<feature type="region of interest" description="Disordered" evidence="1">
    <location>
        <begin position="1"/>
        <end position="57"/>
    </location>
</feature>
<evidence type="ECO:0000313" key="3">
    <source>
        <dbReference type="Proteomes" id="UP000001918"/>
    </source>
</evidence>
<organism evidence="2 3">
    <name type="scientific">Thermomonospora curvata (strain ATCC 19995 / DSM 43183 / JCM 3096 / KCTC 9072 / NBRC 15933 / NCIMB 10081 / Henssen B9)</name>
    <dbReference type="NCBI Taxonomy" id="471852"/>
    <lineage>
        <taxon>Bacteria</taxon>
        <taxon>Bacillati</taxon>
        <taxon>Actinomycetota</taxon>
        <taxon>Actinomycetes</taxon>
        <taxon>Streptosporangiales</taxon>
        <taxon>Thermomonosporaceae</taxon>
        <taxon>Thermomonospora</taxon>
    </lineage>
</organism>